<evidence type="ECO:0000259" key="4">
    <source>
        <dbReference type="Pfam" id="PF14870"/>
    </source>
</evidence>
<dbReference type="PANTHER" id="PTHR47199:SF2">
    <property type="entry name" value="PHOTOSYSTEM II STABILITY_ASSEMBLY FACTOR HCF136, CHLOROPLASTIC"/>
    <property type="match status" value="1"/>
</dbReference>
<organism evidence="5 6">
    <name type="scientific">Planctomyces bekefii</name>
    <dbReference type="NCBI Taxonomy" id="1653850"/>
    <lineage>
        <taxon>Bacteria</taxon>
        <taxon>Pseudomonadati</taxon>
        <taxon>Planctomycetota</taxon>
        <taxon>Planctomycetia</taxon>
        <taxon>Planctomycetales</taxon>
        <taxon>Planctomycetaceae</taxon>
        <taxon>Planctomyces</taxon>
    </lineage>
</organism>
<dbReference type="GO" id="GO:0009523">
    <property type="term" value="C:photosystem II"/>
    <property type="evidence" value="ECO:0007669"/>
    <property type="project" value="UniProtKB-KW"/>
</dbReference>
<reference evidence="5 6" key="1">
    <citation type="submission" date="2019-08" db="EMBL/GenBank/DDBJ databases">
        <title>100 year-old enigma solved: identification of Planctomyces bekefii, the type genus and species of the phylum Planctomycetes.</title>
        <authorList>
            <person name="Svetlana D.N."/>
            <person name="Overmann J."/>
        </authorList>
    </citation>
    <scope>NUCLEOTIDE SEQUENCE [LARGE SCALE GENOMIC DNA]</scope>
    <source>
        <strain evidence="5">Phe10_nw2017</strain>
    </source>
</reference>
<dbReference type="Gene3D" id="2.60.40.1190">
    <property type="match status" value="1"/>
</dbReference>
<dbReference type="InterPro" id="IPR036278">
    <property type="entry name" value="Sialidase_sf"/>
</dbReference>
<dbReference type="EMBL" id="SRHE01000096">
    <property type="protein sequence ID" value="TWW10319.1"/>
    <property type="molecule type" value="Genomic_DNA"/>
</dbReference>
<reference evidence="5 6" key="2">
    <citation type="submission" date="2019-08" db="EMBL/GenBank/DDBJ databases">
        <authorList>
            <person name="Henke P."/>
        </authorList>
    </citation>
    <scope>NUCLEOTIDE SEQUENCE [LARGE SCALE GENOMIC DNA]</scope>
    <source>
        <strain evidence="5">Phe10_nw2017</strain>
    </source>
</reference>
<dbReference type="SUPFAM" id="SSF110296">
    <property type="entry name" value="Oligoxyloglucan reducing end-specific cellobiohydrolase"/>
    <property type="match status" value="1"/>
</dbReference>
<feature type="domain" description="Photosynthesis system II assembly factor Ycf48/Hcf136-like" evidence="4">
    <location>
        <begin position="258"/>
        <end position="368"/>
    </location>
</feature>
<sequence>MRRTGSVVAAIWLLLAVCRSSMCAGFQSEPEVSSPANEAAVRLISEEVPGEFLSAAAAVRCAAVLEDACLNDVAAVGRYCWAVGDRGVVCDSEDGGVTWRTRALPFDCRLTSVCFLTNRRGWIAGIQSGSDASGRGVLLMTRDGGESWESVSGAARSLPGILQVQFFGGEEAIAVTLPSSAEQGATLFRTVDGGDVWEPQTANQAGSLWLAAGFSGVDEGILGGFRQGLGVLTTSEAVVLQQSARGLRSLRAVSSGGDQSGWVAGDGGTILRTEDAGITWAAPEGELPGDSAELFDIRAICHQGAVVVAAGDPGQKLLYSENGGRSWQFSELPAAGRICRIRRLGSAGFLAVGSFGQILTSADGRAWECVRGAGRHAAILSVGTGTLAGQSWLLLAGLAADGGMRSVVWQPAIVEGRETAERLVQEQEWLGPATTAAVGSGDYCADWQFSVNDRLSDLTAERLLEVWDRQTDGRAEDLLTLRLARQIRCYRPVIVVIESAGEADCVGEVLRRLIPRAVEMSADAAEPRLAAIGIEPWCVQRVIQRRPIGRVSSVVFSAADLLRNEGTTGGLLQQAALSIRPAVKFGSGLSESVGDEAAYEVILDANGEGSVQSAFAGLGEFLTPAVRRQRTSLDRDRLQRAATAVRRWRLESGVLAGAASAENSAESFVAGLEQAGVELPESLAKLQLTAAAAAGLTRGNLEGWLAIQQELIRRFPGTPEAFAAAELLVLAYGSAELQLLRRSERSAENAAAGGVPEGGAEAGGMRVRPVVQPAAASGFGGQRTAQADALRELWDANERTAWRLLTQRVDGVVGRESSPAAVLRHAVTLRRQEQFGAATSLLAGLSGRSDVWGTWARSEQLLTQGGKSDQFRHMVLTASKSMPVLDGKLAEPIWEAAEEVRLVSDDAGEQAEDSLVLLAWDEQYLYLTARIPRAAGGSRVELAENRYYDEPHADRDRLEIQLDTDRDLSTAFRLCVDESGRTSESCWALSSWNPRWHVAVDQEDSVWRVELAIPARELAVGGIRPGALWAIDVRRLLPGRVDQRPEAMVSDSQARTLLVRFARDR</sequence>
<feature type="domain" description="Photosynthesis system II assembly factor Ycf48/Hcf136-like" evidence="4">
    <location>
        <begin position="78"/>
        <end position="208"/>
    </location>
</feature>
<comment type="caution">
    <text evidence="5">The sequence shown here is derived from an EMBL/GenBank/DDBJ whole genome shotgun (WGS) entry which is preliminary data.</text>
</comment>
<name>A0A5C6M818_9PLAN</name>
<proteinExistence type="predicted"/>
<dbReference type="Gene3D" id="2.130.10.10">
    <property type="entry name" value="YVTN repeat-like/Quinoprotein amine dehydrogenase"/>
    <property type="match status" value="2"/>
</dbReference>
<keyword evidence="2" id="KW-0604">Photosystem II</keyword>
<dbReference type="AlphaFoldDB" id="A0A5C6M818"/>
<dbReference type="Proteomes" id="UP000321083">
    <property type="component" value="Unassembled WGS sequence"/>
</dbReference>
<evidence type="ECO:0000256" key="3">
    <source>
        <dbReference type="SAM" id="SignalP"/>
    </source>
</evidence>
<accession>A0A5C6M818</accession>
<evidence type="ECO:0000256" key="2">
    <source>
        <dbReference type="ARBA" id="ARBA00023276"/>
    </source>
</evidence>
<evidence type="ECO:0000256" key="1">
    <source>
        <dbReference type="ARBA" id="ARBA00022531"/>
    </source>
</evidence>
<keyword evidence="3" id="KW-0732">Signal</keyword>
<dbReference type="Pfam" id="PF14870">
    <property type="entry name" value="PSII_BNR"/>
    <property type="match status" value="2"/>
</dbReference>
<gene>
    <name evidence="5" type="ORF">E3A20_06960</name>
</gene>
<evidence type="ECO:0000313" key="6">
    <source>
        <dbReference type="Proteomes" id="UP000321083"/>
    </source>
</evidence>
<dbReference type="SUPFAM" id="SSF50939">
    <property type="entry name" value="Sialidases"/>
    <property type="match status" value="1"/>
</dbReference>
<dbReference type="InterPro" id="IPR015943">
    <property type="entry name" value="WD40/YVTN_repeat-like_dom_sf"/>
</dbReference>
<feature type="chain" id="PRO_5022865056" description="Photosynthesis system II assembly factor Ycf48/Hcf136-like domain-containing protein" evidence="3">
    <location>
        <begin position="25"/>
        <end position="1065"/>
    </location>
</feature>
<feature type="signal peptide" evidence="3">
    <location>
        <begin position="1"/>
        <end position="24"/>
    </location>
</feature>
<dbReference type="PANTHER" id="PTHR47199">
    <property type="entry name" value="PHOTOSYSTEM II STABILITY/ASSEMBLY FACTOR HCF136, CHLOROPLASTIC"/>
    <property type="match status" value="1"/>
</dbReference>
<keyword evidence="1" id="KW-0602">Photosynthesis</keyword>
<dbReference type="GO" id="GO:0015979">
    <property type="term" value="P:photosynthesis"/>
    <property type="evidence" value="ECO:0007669"/>
    <property type="project" value="UniProtKB-KW"/>
</dbReference>
<dbReference type="SUPFAM" id="SSF49344">
    <property type="entry name" value="CBD9-like"/>
    <property type="match status" value="1"/>
</dbReference>
<keyword evidence="6" id="KW-1185">Reference proteome</keyword>
<dbReference type="InterPro" id="IPR028203">
    <property type="entry name" value="PSII_CF48-like_dom"/>
</dbReference>
<evidence type="ECO:0000313" key="5">
    <source>
        <dbReference type="EMBL" id="TWW10319.1"/>
    </source>
</evidence>
<protein>
    <recommendedName>
        <fullName evidence="4">Photosynthesis system II assembly factor Ycf48/Hcf136-like domain-containing protein</fullName>
    </recommendedName>
</protein>